<dbReference type="Gene3D" id="3.30.70.250">
    <property type="entry name" value="Malonyl-CoA ACP transacylase, ACP-binding"/>
    <property type="match status" value="1"/>
</dbReference>
<dbReference type="InterPro" id="IPR016036">
    <property type="entry name" value="Malonyl_transacylase_ACP-bd"/>
</dbReference>
<dbReference type="NCBIfam" id="TIGR00128">
    <property type="entry name" value="fabD"/>
    <property type="match status" value="1"/>
</dbReference>
<evidence type="ECO:0000313" key="9">
    <source>
        <dbReference type="EMBL" id="SUO97946.1"/>
    </source>
</evidence>
<dbReference type="PANTHER" id="PTHR42681:SF1">
    <property type="entry name" value="MALONYL-COA-ACYL CARRIER PROTEIN TRANSACYLASE, MITOCHONDRIAL"/>
    <property type="match status" value="1"/>
</dbReference>
<dbReference type="InterPro" id="IPR001227">
    <property type="entry name" value="Ac_transferase_dom_sf"/>
</dbReference>
<proteinExistence type="inferred from homology"/>
<dbReference type="Pfam" id="PF00698">
    <property type="entry name" value="Acyl_transf_1"/>
    <property type="match status" value="1"/>
</dbReference>
<dbReference type="InterPro" id="IPR050858">
    <property type="entry name" value="Mal-CoA-ACP_Trans/PKS_FabD"/>
</dbReference>
<gene>
    <name evidence="9" type="primary">fabD</name>
    <name evidence="9" type="ORF">NCTC13337_02699</name>
</gene>
<dbReference type="InterPro" id="IPR016035">
    <property type="entry name" value="Acyl_Trfase/lysoPLipase"/>
</dbReference>
<feature type="active site" evidence="7">
    <location>
        <position position="198"/>
    </location>
</feature>
<evidence type="ECO:0000256" key="5">
    <source>
        <dbReference type="ARBA" id="ARBA00048462"/>
    </source>
</evidence>
<dbReference type="GO" id="GO:0005829">
    <property type="term" value="C:cytosol"/>
    <property type="evidence" value="ECO:0007669"/>
    <property type="project" value="TreeGrafter"/>
</dbReference>
<dbReference type="InterPro" id="IPR014043">
    <property type="entry name" value="Acyl_transferase_dom"/>
</dbReference>
<keyword evidence="3 6" id="KW-0808">Transferase</keyword>
<dbReference type="FunFam" id="3.30.70.250:FF:000001">
    <property type="entry name" value="Malonyl CoA-acyl carrier protein transacylase"/>
    <property type="match status" value="1"/>
</dbReference>
<organism evidence="9 10">
    <name type="scientific">Suttonella ornithocola</name>
    <dbReference type="NCBI Taxonomy" id="279832"/>
    <lineage>
        <taxon>Bacteria</taxon>
        <taxon>Pseudomonadati</taxon>
        <taxon>Pseudomonadota</taxon>
        <taxon>Gammaproteobacteria</taxon>
        <taxon>Cardiobacteriales</taxon>
        <taxon>Cardiobacteriaceae</taxon>
        <taxon>Suttonella</taxon>
    </lineage>
</organism>
<evidence type="ECO:0000256" key="1">
    <source>
        <dbReference type="ARBA" id="ARBA00013258"/>
    </source>
</evidence>
<comment type="similarity">
    <text evidence="6">Belongs to the fabD family.</text>
</comment>
<dbReference type="EC" id="2.3.1.39" evidence="1 6"/>
<dbReference type="GO" id="GO:0004314">
    <property type="term" value="F:[acyl-carrier-protein] S-malonyltransferase activity"/>
    <property type="evidence" value="ECO:0007669"/>
    <property type="project" value="UniProtKB-EC"/>
</dbReference>
<dbReference type="GO" id="GO:0006633">
    <property type="term" value="P:fatty acid biosynthetic process"/>
    <property type="evidence" value="ECO:0007669"/>
    <property type="project" value="TreeGrafter"/>
</dbReference>
<dbReference type="PIRSF" id="PIRSF000446">
    <property type="entry name" value="Mct"/>
    <property type="match status" value="1"/>
</dbReference>
<dbReference type="PANTHER" id="PTHR42681">
    <property type="entry name" value="MALONYL-COA-ACYL CARRIER PROTEIN TRANSACYLASE, MITOCHONDRIAL"/>
    <property type="match status" value="1"/>
</dbReference>
<dbReference type="InterPro" id="IPR024925">
    <property type="entry name" value="Malonyl_CoA-ACP_transAc"/>
</dbReference>
<dbReference type="SUPFAM" id="SSF52151">
    <property type="entry name" value="FabD/lysophospholipase-like"/>
    <property type="match status" value="1"/>
</dbReference>
<protein>
    <recommendedName>
        <fullName evidence="2 6">Malonyl CoA-acyl carrier protein transacylase</fullName>
        <ecNumber evidence="1 6">2.3.1.39</ecNumber>
    </recommendedName>
</protein>
<evidence type="ECO:0000256" key="4">
    <source>
        <dbReference type="ARBA" id="ARBA00023315"/>
    </source>
</evidence>
<name>A0A380N0Y2_9GAMM</name>
<dbReference type="SUPFAM" id="SSF55048">
    <property type="entry name" value="Probable ACP-binding domain of malonyl-CoA ACP transacylase"/>
    <property type="match status" value="1"/>
</dbReference>
<feature type="active site" evidence="7">
    <location>
        <position position="91"/>
    </location>
</feature>
<sequence length="310" mass="33498">MSIALIFPGQGSQSVGMMKAFSEQYSLVKERFQEASDIVGYNLWDLTQNNTDNFLNRTEYTQPIILTASIAALEILRKEISFTPNYMAGHSLGEYTALCAAGALSFAEAIHLVHTRGKLMQEAVPHGEGAMAAILGLKNATVSKICGEVEGEVYPANFNAPEQVVIGGRYEAVKNACEVFKEAGAKRALLLPVSVPSHTPLMRPAAAKLGLYLDKVHWKPLNTPVIFNVDTKLHADRYGIEAALGAQLYQPVLWAASILKLVGEGVTACIEVGPGKILTGLNKRIDSNLSTTAFNTPEALENVCHLVENT</sequence>
<dbReference type="AlphaFoldDB" id="A0A380N0Y2"/>
<dbReference type="SMART" id="SM00827">
    <property type="entry name" value="PKS_AT"/>
    <property type="match status" value="1"/>
</dbReference>
<dbReference type="EMBL" id="UHIC01000001">
    <property type="protein sequence ID" value="SUO97946.1"/>
    <property type="molecule type" value="Genomic_DNA"/>
</dbReference>
<evidence type="ECO:0000259" key="8">
    <source>
        <dbReference type="SMART" id="SM00827"/>
    </source>
</evidence>
<dbReference type="Gene3D" id="3.40.366.10">
    <property type="entry name" value="Malonyl-Coenzyme A Acyl Carrier Protein, domain 2"/>
    <property type="match status" value="1"/>
</dbReference>
<reference evidence="9 10" key="1">
    <citation type="submission" date="2018-06" db="EMBL/GenBank/DDBJ databases">
        <authorList>
            <consortium name="Pathogen Informatics"/>
            <person name="Doyle S."/>
        </authorList>
    </citation>
    <scope>NUCLEOTIDE SEQUENCE [LARGE SCALE GENOMIC DNA]</scope>
    <source>
        <strain evidence="9 10">NCTC13337</strain>
    </source>
</reference>
<dbReference type="Proteomes" id="UP000254601">
    <property type="component" value="Unassembled WGS sequence"/>
</dbReference>
<keyword evidence="4 6" id="KW-0012">Acyltransferase</keyword>
<evidence type="ECO:0000256" key="2">
    <source>
        <dbReference type="ARBA" id="ARBA00018953"/>
    </source>
</evidence>
<evidence type="ECO:0000256" key="7">
    <source>
        <dbReference type="PIRSR" id="PIRSR000446-1"/>
    </source>
</evidence>
<feature type="domain" description="Malonyl-CoA:ACP transacylase (MAT)" evidence="8">
    <location>
        <begin position="6"/>
        <end position="310"/>
    </location>
</feature>
<evidence type="ECO:0000313" key="10">
    <source>
        <dbReference type="Proteomes" id="UP000254601"/>
    </source>
</evidence>
<evidence type="ECO:0000256" key="6">
    <source>
        <dbReference type="PIRNR" id="PIRNR000446"/>
    </source>
</evidence>
<evidence type="ECO:0000256" key="3">
    <source>
        <dbReference type="ARBA" id="ARBA00022679"/>
    </source>
</evidence>
<keyword evidence="10" id="KW-1185">Reference proteome</keyword>
<accession>A0A380N0Y2</accession>
<comment type="catalytic activity">
    <reaction evidence="5 6">
        <text>holo-[ACP] + malonyl-CoA = malonyl-[ACP] + CoA</text>
        <dbReference type="Rhea" id="RHEA:41792"/>
        <dbReference type="Rhea" id="RHEA-COMP:9623"/>
        <dbReference type="Rhea" id="RHEA-COMP:9685"/>
        <dbReference type="ChEBI" id="CHEBI:57287"/>
        <dbReference type="ChEBI" id="CHEBI:57384"/>
        <dbReference type="ChEBI" id="CHEBI:64479"/>
        <dbReference type="ChEBI" id="CHEBI:78449"/>
        <dbReference type="EC" id="2.3.1.39"/>
    </reaction>
</comment>
<dbReference type="InterPro" id="IPR004410">
    <property type="entry name" value="Malonyl_CoA-ACP_transAc_FabD"/>
</dbReference>